<dbReference type="HAMAP" id="MF_00238">
    <property type="entry name" value="Cytidyl_kinase_type1"/>
    <property type="match status" value="1"/>
</dbReference>
<dbReference type="PANTHER" id="PTHR21299">
    <property type="entry name" value="CYTIDYLATE KINASE/PANTOATE-BETA-ALANINE LIGASE"/>
    <property type="match status" value="1"/>
</dbReference>
<proteinExistence type="inferred from homology"/>
<dbReference type="GO" id="GO:0005829">
    <property type="term" value="C:cytosol"/>
    <property type="evidence" value="ECO:0007669"/>
    <property type="project" value="TreeGrafter"/>
</dbReference>
<evidence type="ECO:0000256" key="2">
    <source>
        <dbReference type="ARBA" id="ARBA00022679"/>
    </source>
</evidence>
<evidence type="ECO:0000259" key="9">
    <source>
        <dbReference type="Pfam" id="PF02224"/>
    </source>
</evidence>
<evidence type="ECO:0000313" key="10">
    <source>
        <dbReference type="EMBL" id="SDW58249.1"/>
    </source>
</evidence>
<dbReference type="EMBL" id="FNNQ01000004">
    <property type="protein sequence ID" value="SDW58249.1"/>
    <property type="molecule type" value="Genomic_DNA"/>
</dbReference>
<evidence type="ECO:0000256" key="1">
    <source>
        <dbReference type="ARBA" id="ARBA00009427"/>
    </source>
</evidence>
<keyword evidence="5 8" id="KW-0067">ATP-binding</keyword>
<dbReference type="GO" id="GO:0036430">
    <property type="term" value="F:CMP kinase activity"/>
    <property type="evidence" value="ECO:0007669"/>
    <property type="project" value="RHEA"/>
</dbReference>
<dbReference type="GO" id="GO:0005524">
    <property type="term" value="F:ATP binding"/>
    <property type="evidence" value="ECO:0007669"/>
    <property type="project" value="UniProtKB-UniRule"/>
</dbReference>
<evidence type="ECO:0000256" key="5">
    <source>
        <dbReference type="ARBA" id="ARBA00022840"/>
    </source>
</evidence>
<evidence type="ECO:0000256" key="8">
    <source>
        <dbReference type="HAMAP-Rule" id="MF_00238"/>
    </source>
</evidence>
<dbReference type="CDD" id="cd02020">
    <property type="entry name" value="CMPK"/>
    <property type="match status" value="1"/>
</dbReference>
<keyword evidence="8" id="KW-0963">Cytoplasm</keyword>
<dbReference type="InterPro" id="IPR011994">
    <property type="entry name" value="Cytidylate_kinase_dom"/>
</dbReference>
<evidence type="ECO:0000256" key="7">
    <source>
        <dbReference type="ARBA" id="ARBA00048478"/>
    </source>
</evidence>
<dbReference type="GO" id="GO:0036431">
    <property type="term" value="F:dCMP kinase activity"/>
    <property type="evidence" value="ECO:0007669"/>
    <property type="project" value="InterPro"/>
</dbReference>
<feature type="binding site" evidence="8">
    <location>
        <begin position="10"/>
        <end position="18"/>
    </location>
    <ligand>
        <name>ATP</name>
        <dbReference type="ChEBI" id="CHEBI:30616"/>
    </ligand>
</feature>
<comment type="subcellular location">
    <subcellularLocation>
        <location evidence="8">Cytoplasm</location>
    </subcellularLocation>
</comment>
<dbReference type="GO" id="GO:0006220">
    <property type="term" value="P:pyrimidine nucleotide metabolic process"/>
    <property type="evidence" value="ECO:0007669"/>
    <property type="project" value="UniProtKB-UniRule"/>
</dbReference>
<dbReference type="OrthoDB" id="9807434at2"/>
<comment type="catalytic activity">
    <reaction evidence="6 8">
        <text>dCMP + ATP = dCDP + ADP</text>
        <dbReference type="Rhea" id="RHEA:25094"/>
        <dbReference type="ChEBI" id="CHEBI:30616"/>
        <dbReference type="ChEBI" id="CHEBI:57566"/>
        <dbReference type="ChEBI" id="CHEBI:58593"/>
        <dbReference type="ChEBI" id="CHEBI:456216"/>
        <dbReference type="EC" id="2.7.4.25"/>
    </reaction>
</comment>
<dbReference type="InterPro" id="IPR003136">
    <property type="entry name" value="Cytidylate_kin"/>
</dbReference>
<dbReference type="RefSeq" id="WP_091737567.1">
    <property type="nucleotide sequence ID" value="NZ_FNNQ01000004.1"/>
</dbReference>
<comment type="catalytic activity">
    <reaction evidence="7 8">
        <text>CMP + ATP = CDP + ADP</text>
        <dbReference type="Rhea" id="RHEA:11600"/>
        <dbReference type="ChEBI" id="CHEBI:30616"/>
        <dbReference type="ChEBI" id="CHEBI:58069"/>
        <dbReference type="ChEBI" id="CHEBI:60377"/>
        <dbReference type="ChEBI" id="CHEBI:456216"/>
        <dbReference type="EC" id="2.7.4.25"/>
    </reaction>
</comment>
<reference evidence="10 11" key="1">
    <citation type="submission" date="2016-10" db="EMBL/GenBank/DDBJ databases">
        <authorList>
            <person name="de Groot N.N."/>
        </authorList>
    </citation>
    <scope>NUCLEOTIDE SEQUENCE [LARGE SCALE GENOMIC DNA]</scope>
    <source>
        <strain evidence="10 11">DSM 45610</strain>
    </source>
</reference>
<sequence>MKQLSVAIDGPAGAGKSTVARQVAKQLGLTYVDTGAMYRAITWKALTNGVDLTHEDAITQMAKNTDLRLSMDVKGSDVWVDGTTVSEEIRSPEVTSNVSTIAGQSKVREVLVDKQREMGRRGGVVMDGRDIGTHVLPDAEVKIFLTASIEERARRRYQEMVRRGFKVDLEQLKKEIGLRDEKDKNREHSPLRPAEDAIHLDTTGLSINDVIGRILQYCRTNVGSGE</sequence>
<keyword evidence="4 8" id="KW-0418">Kinase</keyword>
<dbReference type="GO" id="GO:0015949">
    <property type="term" value="P:nucleobase-containing small molecule interconversion"/>
    <property type="evidence" value="ECO:0007669"/>
    <property type="project" value="TreeGrafter"/>
</dbReference>
<evidence type="ECO:0000313" key="11">
    <source>
        <dbReference type="Proteomes" id="UP000198534"/>
    </source>
</evidence>
<evidence type="ECO:0000256" key="3">
    <source>
        <dbReference type="ARBA" id="ARBA00022741"/>
    </source>
</evidence>
<dbReference type="Proteomes" id="UP000198534">
    <property type="component" value="Unassembled WGS sequence"/>
</dbReference>
<organism evidence="10 11">
    <name type="scientific">Marininema mesophilum</name>
    <dbReference type="NCBI Taxonomy" id="1048340"/>
    <lineage>
        <taxon>Bacteria</taxon>
        <taxon>Bacillati</taxon>
        <taxon>Bacillota</taxon>
        <taxon>Bacilli</taxon>
        <taxon>Bacillales</taxon>
        <taxon>Thermoactinomycetaceae</taxon>
        <taxon>Marininema</taxon>
    </lineage>
</organism>
<protein>
    <recommendedName>
        <fullName evidence="8">Cytidylate kinase</fullName>
        <shortName evidence="8">CK</shortName>
        <ecNumber evidence="8">2.7.4.25</ecNumber>
    </recommendedName>
    <alternativeName>
        <fullName evidence="8">Cytidine monophosphate kinase</fullName>
        <shortName evidence="8">CMP kinase</shortName>
    </alternativeName>
</protein>
<name>A0A1H2URN1_9BACL</name>
<dbReference type="PANTHER" id="PTHR21299:SF2">
    <property type="entry name" value="CYTIDYLATE KINASE"/>
    <property type="match status" value="1"/>
</dbReference>
<keyword evidence="3 8" id="KW-0547">Nucleotide-binding</keyword>
<dbReference type="EC" id="2.7.4.25" evidence="8"/>
<dbReference type="AlphaFoldDB" id="A0A1H2URN1"/>
<gene>
    <name evidence="8" type="primary">cmk</name>
    <name evidence="10" type="ORF">SAMN05444487_104181</name>
</gene>
<comment type="similarity">
    <text evidence="1 8">Belongs to the cytidylate kinase family. Type 1 subfamily.</text>
</comment>
<evidence type="ECO:0000256" key="4">
    <source>
        <dbReference type="ARBA" id="ARBA00022777"/>
    </source>
</evidence>
<dbReference type="Pfam" id="PF02224">
    <property type="entry name" value="Cytidylate_kin"/>
    <property type="match status" value="1"/>
</dbReference>
<feature type="domain" description="Cytidylate kinase" evidence="9">
    <location>
        <begin position="6"/>
        <end position="219"/>
    </location>
</feature>
<evidence type="ECO:0000256" key="6">
    <source>
        <dbReference type="ARBA" id="ARBA00047615"/>
    </source>
</evidence>
<accession>A0A1H2URN1</accession>
<dbReference type="Gene3D" id="3.40.50.300">
    <property type="entry name" value="P-loop containing nucleotide triphosphate hydrolases"/>
    <property type="match status" value="1"/>
</dbReference>
<dbReference type="STRING" id="1048340.SAMN05444487_104181"/>
<dbReference type="NCBIfam" id="TIGR00017">
    <property type="entry name" value="cmk"/>
    <property type="match status" value="1"/>
</dbReference>
<keyword evidence="11" id="KW-1185">Reference proteome</keyword>
<dbReference type="InterPro" id="IPR027417">
    <property type="entry name" value="P-loop_NTPase"/>
</dbReference>
<dbReference type="SUPFAM" id="SSF52540">
    <property type="entry name" value="P-loop containing nucleoside triphosphate hydrolases"/>
    <property type="match status" value="1"/>
</dbReference>
<keyword evidence="2 8" id="KW-0808">Transferase</keyword>